<evidence type="ECO:0000313" key="2">
    <source>
        <dbReference type="EMBL" id="KAJ7339268.1"/>
    </source>
</evidence>
<evidence type="ECO:0000256" key="1">
    <source>
        <dbReference type="SAM" id="MobiDB-lite"/>
    </source>
</evidence>
<gene>
    <name evidence="2" type="ORF">DFH08DRAFT_812659</name>
</gene>
<feature type="compositionally biased region" description="Polar residues" evidence="1">
    <location>
        <begin position="153"/>
        <end position="164"/>
    </location>
</feature>
<feature type="region of interest" description="Disordered" evidence="1">
    <location>
        <begin position="149"/>
        <end position="171"/>
    </location>
</feature>
<dbReference type="Proteomes" id="UP001218218">
    <property type="component" value="Unassembled WGS sequence"/>
</dbReference>
<protein>
    <submittedName>
        <fullName evidence="2">Uncharacterized protein</fullName>
    </submittedName>
</protein>
<dbReference type="AlphaFoldDB" id="A0AAD6ZTV7"/>
<name>A0AAD6ZTV7_9AGAR</name>
<reference evidence="2" key="1">
    <citation type="submission" date="2023-03" db="EMBL/GenBank/DDBJ databases">
        <title>Massive genome expansion in bonnet fungi (Mycena s.s.) driven by repeated elements and novel gene families across ecological guilds.</title>
        <authorList>
            <consortium name="Lawrence Berkeley National Laboratory"/>
            <person name="Harder C.B."/>
            <person name="Miyauchi S."/>
            <person name="Viragh M."/>
            <person name="Kuo A."/>
            <person name="Thoen E."/>
            <person name="Andreopoulos B."/>
            <person name="Lu D."/>
            <person name="Skrede I."/>
            <person name="Drula E."/>
            <person name="Henrissat B."/>
            <person name="Morin E."/>
            <person name="Kohler A."/>
            <person name="Barry K."/>
            <person name="LaButti K."/>
            <person name="Morin E."/>
            <person name="Salamov A."/>
            <person name="Lipzen A."/>
            <person name="Mereny Z."/>
            <person name="Hegedus B."/>
            <person name="Baldrian P."/>
            <person name="Stursova M."/>
            <person name="Weitz H."/>
            <person name="Taylor A."/>
            <person name="Grigoriev I.V."/>
            <person name="Nagy L.G."/>
            <person name="Martin F."/>
            <person name="Kauserud H."/>
        </authorList>
    </citation>
    <scope>NUCLEOTIDE SEQUENCE</scope>
    <source>
        <strain evidence="2">CBHHK002</strain>
    </source>
</reference>
<organism evidence="2 3">
    <name type="scientific">Mycena albidolilacea</name>
    <dbReference type="NCBI Taxonomy" id="1033008"/>
    <lineage>
        <taxon>Eukaryota</taxon>
        <taxon>Fungi</taxon>
        <taxon>Dikarya</taxon>
        <taxon>Basidiomycota</taxon>
        <taxon>Agaricomycotina</taxon>
        <taxon>Agaricomycetes</taxon>
        <taxon>Agaricomycetidae</taxon>
        <taxon>Agaricales</taxon>
        <taxon>Marasmiineae</taxon>
        <taxon>Mycenaceae</taxon>
        <taxon>Mycena</taxon>
    </lineage>
</organism>
<proteinExistence type="predicted"/>
<sequence>MRKLDLRLLRNQVNGGVVGLTGKSCKPRKNPITLRDAEKPHAADATFAQALYYPKPIQLVINARLFTPWPLSSAHHPPPSPLRSSLPSAQITLFALTLPLLVAIPQLNYEQVQARKHHACPSSVTAQGTSSSDWSRQSYKFIYRREDDWNGSDDGSQEPSNAWPAQTPRLEARSRPIPELRMILLMATHRGWDLGIAPTASSKASLTALCLKSTSLGVYCHPTTYVALPVPAVPAPRSSNPPNRGARSRRLGSYSHFIRCDPPGHC</sequence>
<keyword evidence="3" id="KW-1185">Reference proteome</keyword>
<evidence type="ECO:0000313" key="3">
    <source>
        <dbReference type="Proteomes" id="UP001218218"/>
    </source>
</evidence>
<accession>A0AAD6ZTV7</accession>
<comment type="caution">
    <text evidence="2">The sequence shown here is derived from an EMBL/GenBank/DDBJ whole genome shotgun (WGS) entry which is preliminary data.</text>
</comment>
<dbReference type="EMBL" id="JARIHO010000028">
    <property type="protein sequence ID" value="KAJ7339268.1"/>
    <property type="molecule type" value="Genomic_DNA"/>
</dbReference>